<gene>
    <name evidence="1" type="ORF">AFUS01_LOCUS20631</name>
</gene>
<reference evidence="1" key="1">
    <citation type="submission" date="2021-06" db="EMBL/GenBank/DDBJ databases">
        <authorList>
            <person name="Hodson N. C."/>
            <person name="Mongue J. A."/>
            <person name="Jaron S. K."/>
        </authorList>
    </citation>
    <scope>NUCLEOTIDE SEQUENCE</scope>
</reference>
<dbReference type="EMBL" id="CAJVCH010224747">
    <property type="protein sequence ID" value="CAG7732093.1"/>
    <property type="molecule type" value="Genomic_DNA"/>
</dbReference>
<accession>A0A8J2NZ38</accession>
<dbReference type="Proteomes" id="UP000708208">
    <property type="component" value="Unassembled WGS sequence"/>
</dbReference>
<comment type="caution">
    <text evidence="1">The sequence shown here is derived from an EMBL/GenBank/DDBJ whole genome shotgun (WGS) entry which is preliminary data.</text>
</comment>
<name>A0A8J2NZ38_9HEXA</name>
<evidence type="ECO:0000313" key="1">
    <source>
        <dbReference type="EMBL" id="CAG7732093.1"/>
    </source>
</evidence>
<protein>
    <submittedName>
        <fullName evidence="1">Uncharacterized protein</fullName>
    </submittedName>
</protein>
<proteinExistence type="predicted"/>
<keyword evidence="2" id="KW-1185">Reference proteome</keyword>
<organism evidence="1 2">
    <name type="scientific">Allacma fusca</name>
    <dbReference type="NCBI Taxonomy" id="39272"/>
    <lineage>
        <taxon>Eukaryota</taxon>
        <taxon>Metazoa</taxon>
        <taxon>Ecdysozoa</taxon>
        <taxon>Arthropoda</taxon>
        <taxon>Hexapoda</taxon>
        <taxon>Collembola</taxon>
        <taxon>Symphypleona</taxon>
        <taxon>Sminthuridae</taxon>
        <taxon>Allacma</taxon>
    </lineage>
</organism>
<sequence length="213" mass="23724">MVLSMLFKKKRLGRRTSAVLTALQGAVARAIRSAGYDPPTTLDIGYVVPLRNHPGGLNINANLMLLRLPCNHRTYHERMMKIDKIFKTEYALLVQLITYWMRLSALLPSTSLQSTAKVGFGTFGPCIALSITPTLLEREYVDGREIVDVFTGASMSLGIGMLINCGGVNGKQRFTFHFDKSVFRDEASAMKIAMFFEEELTALNNLEPFPQSV</sequence>
<dbReference type="AlphaFoldDB" id="A0A8J2NZ38"/>
<evidence type="ECO:0000313" key="2">
    <source>
        <dbReference type="Proteomes" id="UP000708208"/>
    </source>
</evidence>